<dbReference type="Proteomes" id="UP001153332">
    <property type="component" value="Unassembled WGS sequence"/>
</dbReference>
<proteinExistence type="predicted"/>
<evidence type="ECO:0000313" key="1">
    <source>
        <dbReference type="EMBL" id="KAJ8127619.1"/>
    </source>
</evidence>
<reference evidence="1" key="1">
    <citation type="submission" date="2022-12" db="EMBL/GenBank/DDBJ databases">
        <title>Genome Sequence of Lasiodiplodia mahajangana.</title>
        <authorList>
            <person name="Buettner E."/>
        </authorList>
    </citation>
    <scope>NUCLEOTIDE SEQUENCE</scope>
    <source>
        <strain evidence="1">VT137</strain>
    </source>
</reference>
<protein>
    <submittedName>
        <fullName evidence="1">Uncharacterized protein</fullName>
    </submittedName>
</protein>
<evidence type="ECO:0000313" key="2">
    <source>
        <dbReference type="Proteomes" id="UP001153332"/>
    </source>
</evidence>
<organism evidence="1 2">
    <name type="scientific">Lasiodiplodia mahajangana</name>
    <dbReference type="NCBI Taxonomy" id="1108764"/>
    <lineage>
        <taxon>Eukaryota</taxon>
        <taxon>Fungi</taxon>
        <taxon>Dikarya</taxon>
        <taxon>Ascomycota</taxon>
        <taxon>Pezizomycotina</taxon>
        <taxon>Dothideomycetes</taxon>
        <taxon>Dothideomycetes incertae sedis</taxon>
        <taxon>Botryosphaeriales</taxon>
        <taxon>Botryosphaeriaceae</taxon>
        <taxon>Lasiodiplodia</taxon>
    </lineage>
</organism>
<keyword evidence="2" id="KW-1185">Reference proteome</keyword>
<dbReference type="EMBL" id="JAPUUL010001360">
    <property type="protein sequence ID" value="KAJ8127619.1"/>
    <property type="molecule type" value="Genomic_DNA"/>
</dbReference>
<name>A0ACC2JJR7_9PEZI</name>
<sequence length="403" mass="43507">MAEHPRSNGPYLGQYPPPPLPPMSASPGVQMPYYPQVHTIPPVNYAASQSAYDLNSIRIPGLGLGQETPMAATSFTPGAPQPWSAHGHNPQINSYYQSQHQPSPLPRQSHIPHQQSSNVLEEGELSEGGGEFEDLYEPGALTNAPQAQLQNKTAQPSANLNSRDSSVGDADGSSIYDPHEPRDEREHHAKQGNLPGVGRQSPDDDWEPSYPDRERSGSYSPYLSPREVHRKVSVAKAVSRDTKATDRTEPSQPTRPIGVPSSSASNMLSQPNNTTRASPPANKNAVPIPTAKHERRANGSTPFRSPLEAKKKAQEAILGLWPLKVRYQDYIDEGVDADVVKALFKDIGLDVPVAKTTVAPTKASNDVKPTPTKATTPSHIPPKPQNPSRDQGGNEVSCRGAQG</sequence>
<comment type="caution">
    <text evidence="1">The sequence shown here is derived from an EMBL/GenBank/DDBJ whole genome shotgun (WGS) entry which is preliminary data.</text>
</comment>
<accession>A0ACC2JJR7</accession>
<gene>
    <name evidence="1" type="ORF">O1611_g6017</name>
</gene>